<dbReference type="OrthoDB" id="1928288at2759"/>
<keyword evidence="3" id="KW-1185">Reference proteome</keyword>
<feature type="compositionally biased region" description="Polar residues" evidence="1">
    <location>
        <begin position="178"/>
        <end position="191"/>
    </location>
</feature>
<reference evidence="2 3" key="1">
    <citation type="submission" date="2020-04" db="EMBL/GenBank/DDBJ databases">
        <title>Plant Genome Project.</title>
        <authorList>
            <person name="Zhang R.-G."/>
        </authorList>
    </citation>
    <scope>NUCLEOTIDE SEQUENCE [LARGE SCALE GENOMIC DNA]</scope>
    <source>
        <strain evidence="2">YNK0</strain>
        <tissue evidence="2">Leaf</tissue>
    </source>
</reference>
<dbReference type="OMA" id="LEINTMY"/>
<dbReference type="AlphaFoldDB" id="A0A834YP23"/>
<evidence type="ECO:0000256" key="1">
    <source>
        <dbReference type="SAM" id="MobiDB-lite"/>
    </source>
</evidence>
<dbReference type="Proteomes" id="UP000655225">
    <property type="component" value="Unassembled WGS sequence"/>
</dbReference>
<feature type="compositionally biased region" description="Basic and acidic residues" evidence="1">
    <location>
        <begin position="194"/>
        <end position="211"/>
    </location>
</feature>
<organism evidence="2 3">
    <name type="scientific">Tetracentron sinense</name>
    <name type="common">Spur-leaf</name>
    <dbReference type="NCBI Taxonomy" id="13715"/>
    <lineage>
        <taxon>Eukaryota</taxon>
        <taxon>Viridiplantae</taxon>
        <taxon>Streptophyta</taxon>
        <taxon>Embryophyta</taxon>
        <taxon>Tracheophyta</taxon>
        <taxon>Spermatophyta</taxon>
        <taxon>Magnoliopsida</taxon>
        <taxon>Trochodendrales</taxon>
        <taxon>Trochodendraceae</taxon>
        <taxon>Tetracentron</taxon>
    </lineage>
</organism>
<dbReference type="EMBL" id="JABCRI010000019">
    <property type="protein sequence ID" value="KAF8389196.1"/>
    <property type="molecule type" value="Genomic_DNA"/>
</dbReference>
<sequence length="469" mass="50512">MMGGAVETSRGCSADGAVGLANNGGGTEDLMAVSSPAGGPKNLDTKLKIANEVQALYKLYNIQKSAMQEIRKIIYSQAQVSAFNSKTSEVGDGQLHGFVMEGKPLRPAYNTAQAHREESHALSVQPICALKEFMGCDSIWMNNTKVKTIPNAQNKPMRKIDLESPPEVYMDESEIQVEANSSEVADSNTILSERIPKAERSKSRHQKDPEQAKGSILPSSSSSSSSTQLCQSLEGNSMATTPQLKLEKQICNSSTDGSSLSTNSAICPQGLSTHESVQCDSMNLKDFCIKGSPSLEMNSISEKQNLDCWDLTSQTSVDNGNANPNCSGHGSNSIQFQGAKVCKDNNVSLHTKEEPTLGNDCCETSQMSHRMGEGVQSELEMPRLNNNGIKPSLSSILLEINTMYHCNCSDDSPETVASQEEPVAVTESNEDLEKESTMEEACESIAAKILLSFAPSRSSGNLKLQGFNT</sequence>
<gene>
    <name evidence="2" type="ORF">HHK36_025889</name>
</gene>
<evidence type="ECO:0000313" key="3">
    <source>
        <dbReference type="Proteomes" id="UP000655225"/>
    </source>
</evidence>
<proteinExistence type="predicted"/>
<name>A0A834YP23_TETSI</name>
<accession>A0A834YP23</accession>
<comment type="caution">
    <text evidence="2">The sequence shown here is derived from an EMBL/GenBank/DDBJ whole genome shotgun (WGS) entry which is preliminary data.</text>
</comment>
<feature type="region of interest" description="Disordered" evidence="1">
    <location>
        <begin position="177"/>
        <end position="231"/>
    </location>
</feature>
<evidence type="ECO:0000313" key="2">
    <source>
        <dbReference type="EMBL" id="KAF8389196.1"/>
    </source>
</evidence>
<protein>
    <submittedName>
        <fullName evidence="2">Uncharacterized protein</fullName>
    </submittedName>
</protein>